<keyword evidence="1" id="KW-0812">Transmembrane</keyword>
<organism evidence="2 3">
    <name type="scientific">Pseudosulfitobacter koreensis</name>
    <dbReference type="NCBI Taxonomy" id="2968472"/>
    <lineage>
        <taxon>Bacteria</taxon>
        <taxon>Pseudomonadati</taxon>
        <taxon>Pseudomonadota</taxon>
        <taxon>Alphaproteobacteria</taxon>
        <taxon>Rhodobacterales</taxon>
        <taxon>Roseobacteraceae</taxon>
        <taxon>Pseudosulfitobacter</taxon>
    </lineage>
</organism>
<sequence>MAKHTVMDKKKVEISVSGLKMVKPPALSFKVVVELDKKMEKGAEKDPLLIQEFQNAAMEVYDQTVKTIEQKCKVFDKGFLEMASKGASKSDMKKQLDGLNNAIRNDVKVAEKAAEINVAKAWASLQKKKKEWSKFKIKIATTIIGTLAGLAVSIAAMATSPFSGGAGAALGIIGFVKSGVTLATEIGKIAISIEAAKKVVELNLKVVEATAKKTGVYAANEVSGAIFNEFVGISQPTIKSTEGAADTLSAKYAQIVVKVHELSKVLNKILAQQDKMQKEFMKDVDKRLKNHPAPNKTAQRKVIEKQLDDALGDNYAKVMKALGDVQKMYADVTKWKVPVKTLKIRVKQLSMKDPKALKVFREGLKFASLALAPIDGNSVATTAKDLGMGLGGAVGGYAFDKISSKAIDGTFFDAA</sequence>
<evidence type="ECO:0000313" key="2">
    <source>
        <dbReference type="EMBL" id="MCR8827356.1"/>
    </source>
</evidence>
<protein>
    <submittedName>
        <fullName evidence="2">Uncharacterized protein</fullName>
    </submittedName>
</protein>
<dbReference type="Proteomes" id="UP001165396">
    <property type="component" value="Unassembled WGS sequence"/>
</dbReference>
<dbReference type="RefSeq" id="WP_258295127.1">
    <property type="nucleotide sequence ID" value="NZ_JANKJG010000009.1"/>
</dbReference>
<feature type="transmembrane region" description="Helical" evidence="1">
    <location>
        <begin position="137"/>
        <end position="158"/>
    </location>
</feature>
<reference evidence="2" key="1">
    <citation type="submission" date="2022-07" db="EMBL/GenBank/DDBJ databases">
        <title>Pseudosulfitobacter sp. strain AP-MA-4, whole genome sequence.</title>
        <authorList>
            <person name="Jiang Y."/>
        </authorList>
    </citation>
    <scope>NUCLEOTIDE SEQUENCE</scope>
    <source>
        <strain evidence="2">AP-MA-4</strain>
    </source>
</reference>
<keyword evidence="1" id="KW-0472">Membrane</keyword>
<evidence type="ECO:0000313" key="3">
    <source>
        <dbReference type="Proteomes" id="UP001165396"/>
    </source>
</evidence>
<proteinExistence type="predicted"/>
<keyword evidence="1" id="KW-1133">Transmembrane helix</keyword>
<name>A0ABT1Z2J2_9RHOB</name>
<gene>
    <name evidence="2" type="ORF">NTA49_12495</name>
</gene>
<comment type="caution">
    <text evidence="2">The sequence shown here is derived from an EMBL/GenBank/DDBJ whole genome shotgun (WGS) entry which is preliminary data.</text>
</comment>
<evidence type="ECO:0000256" key="1">
    <source>
        <dbReference type="SAM" id="Phobius"/>
    </source>
</evidence>
<dbReference type="EMBL" id="JANKJG010000009">
    <property type="protein sequence ID" value="MCR8827356.1"/>
    <property type="molecule type" value="Genomic_DNA"/>
</dbReference>
<accession>A0ABT1Z2J2</accession>
<keyword evidence="3" id="KW-1185">Reference proteome</keyword>